<evidence type="ECO:0000259" key="7">
    <source>
        <dbReference type="Pfam" id="PF00107"/>
    </source>
</evidence>
<evidence type="ECO:0000256" key="6">
    <source>
        <dbReference type="RuleBase" id="RU361277"/>
    </source>
</evidence>
<dbReference type="SUPFAM" id="SSF51735">
    <property type="entry name" value="NAD(P)-binding Rossmann-fold domains"/>
    <property type="match status" value="1"/>
</dbReference>
<reference evidence="9 10" key="1">
    <citation type="journal article" date="2009" name="Stand. Genomic Sci.">
        <title>Complete genome sequence of Brachybacterium faecium type strain (Schefferle 6-10).</title>
        <authorList>
            <person name="Lapidus A."/>
            <person name="Pukall R."/>
            <person name="Labuttii K."/>
            <person name="Copeland A."/>
            <person name="Del Rio T.G."/>
            <person name="Nolan M."/>
            <person name="Chen F."/>
            <person name="Lucas S."/>
            <person name="Tice H."/>
            <person name="Cheng J.F."/>
            <person name="Bruce D."/>
            <person name="Goodwin L."/>
            <person name="Pitluck S."/>
            <person name="Rohde M."/>
            <person name="Goker M."/>
            <person name="Pati A."/>
            <person name="Ivanova N."/>
            <person name="Mavrommatis K."/>
            <person name="Chen A."/>
            <person name="Palaniappan K."/>
            <person name="D'haeseleer P."/>
            <person name="Chain P."/>
            <person name="Bristow J."/>
            <person name="Eisen J.A."/>
            <person name="Markowitz V."/>
            <person name="Hugenholtz P."/>
            <person name="Kyrpides N.C."/>
            <person name="Klenk H.P."/>
        </authorList>
    </citation>
    <scope>NUCLEOTIDE SEQUENCE [LARGE SCALE GENOMIC DNA]</scope>
    <source>
        <strain evidence="10">ATCC 43885 / DSM 4810 / JCM 11609 / LMG 19847 / NBRC 14762 / NCIMB 9860 / 6-10</strain>
    </source>
</reference>
<dbReference type="AlphaFoldDB" id="C7MEC1"/>
<dbReference type="Proteomes" id="UP000001919">
    <property type="component" value="Chromosome"/>
</dbReference>
<protein>
    <submittedName>
        <fullName evidence="9">Theronine dehydrogenase-like Zn-dependent dehydrogenase</fullName>
    </submittedName>
</protein>
<dbReference type="PANTHER" id="PTHR43161:SF9">
    <property type="entry name" value="SORBITOL DEHYDROGENASE"/>
    <property type="match status" value="1"/>
</dbReference>
<dbReference type="PATRIC" id="fig|446465.5.peg.2106"/>
<dbReference type="InterPro" id="IPR013154">
    <property type="entry name" value="ADH-like_N"/>
</dbReference>
<evidence type="ECO:0000256" key="5">
    <source>
        <dbReference type="ARBA" id="ARBA00023002"/>
    </source>
</evidence>
<evidence type="ECO:0000256" key="3">
    <source>
        <dbReference type="ARBA" id="ARBA00022723"/>
    </source>
</evidence>
<dbReference type="STRING" id="446465.Bfae_21210"/>
<evidence type="ECO:0000256" key="1">
    <source>
        <dbReference type="ARBA" id="ARBA00001947"/>
    </source>
</evidence>
<dbReference type="InterPro" id="IPR013149">
    <property type="entry name" value="ADH-like_C"/>
</dbReference>
<name>C7MEC1_BRAFD</name>
<dbReference type="InterPro" id="IPR011032">
    <property type="entry name" value="GroES-like_sf"/>
</dbReference>
<comment type="cofactor">
    <cofactor evidence="1 6">
        <name>Zn(2+)</name>
        <dbReference type="ChEBI" id="CHEBI:29105"/>
    </cofactor>
</comment>
<dbReference type="HOGENOM" id="CLU_026673_11_5_11"/>
<organism evidence="9 10">
    <name type="scientific">Brachybacterium faecium (strain ATCC 43885 / DSM 4810 / JCM 11609 / LMG 19847 / NBRC 14762 / NCIMB 9860 / 6-10)</name>
    <dbReference type="NCBI Taxonomy" id="446465"/>
    <lineage>
        <taxon>Bacteria</taxon>
        <taxon>Bacillati</taxon>
        <taxon>Actinomycetota</taxon>
        <taxon>Actinomycetes</taxon>
        <taxon>Micrococcales</taxon>
        <taxon>Dermabacteraceae</taxon>
        <taxon>Brachybacterium</taxon>
    </lineage>
</organism>
<evidence type="ECO:0000313" key="9">
    <source>
        <dbReference type="EMBL" id="ACU85928.1"/>
    </source>
</evidence>
<proteinExistence type="inferred from homology"/>
<dbReference type="SUPFAM" id="SSF50129">
    <property type="entry name" value="GroES-like"/>
    <property type="match status" value="1"/>
</dbReference>
<keyword evidence="3 6" id="KW-0479">Metal-binding</keyword>
<feature type="domain" description="Alcohol dehydrogenase-like C-terminal" evidence="7">
    <location>
        <begin position="179"/>
        <end position="297"/>
    </location>
</feature>
<dbReference type="Pfam" id="PF00107">
    <property type="entry name" value="ADH_zinc_N"/>
    <property type="match status" value="1"/>
</dbReference>
<keyword evidence="10" id="KW-1185">Reference proteome</keyword>
<keyword evidence="4 6" id="KW-0862">Zinc</keyword>
<dbReference type="Pfam" id="PF08240">
    <property type="entry name" value="ADH_N"/>
    <property type="match status" value="1"/>
</dbReference>
<feature type="domain" description="Alcohol dehydrogenase-like N-terminal" evidence="8">
    <location>
        <begin position="23"/>
        <end position="141"/>
    </location>
</feature>
<evidence type="ECO:0000313" key="10">
    <source>
        <dbReference type="Proteomes" id="UP000001919"/>
    </source>
</evidence>
<dbReference type="Gene3D" id="3.40.50.720">
    <property type="entry name" value="NAD(P)-binding Rossmann-like Domain"/>
    <property type="match status" value="1"/>
</dbReference>
<dbReference type="InterPro" id="IPR002328">
    <property type="entry name" value="ADH_Zn_CS"/>
</dbReference>
<comment type="similarity">
    <text evidence="2 6">Belongs to the zinc-containing alcohol dehydrogenase family.</text>
</comment>
<accession>C7MEC1</accession>
<dbReference type="GO" id="GO:0008270">
    <property type="term" value="F:zinc ion binding"/>
    <property type="evidence" value="ECO:0007669"/>
    <property type="project" value="InterPro"/>
</dbReference>
<gene>
    <name evidence="9" type="ordered locus">Bfae_21210</name>
</gene>
<dbReference type="CDD" id="cd08232">
    <property type="entry name" value="idonate-5-DH"/>
    <property type="match status" value="1"/>
</dbReference>
<dbReference type="PANTHER" id="PTHR43161">
    <property type="entry name" value="SORBITOL DEHYDROGENASE"/>
    <property type="match status" value="1"/>
</dbReference>
<evidence type="ECO:0000259" key="8">
    <source>
        <dbReference type="Pfam" id="PF08240"/>
    </source>
</evidence>
<dbReference type="EMBL" id="CP001643">
    <property type="protein sequence ID" value="ACU85928.1"/>
    <property type="molecule type" value="Genomic_DNA"/>
</dbReference>
<dbReference type="KEGG" id="bfa:Bfae_21210"/>
<sequence length="336" mass="34766">MRSLEIHGVDDLRVVERAQPEPGPGEVQIAVEWGGICGSDLAYWRHGVSGTATMRHPFVLGHEVSGRVSALGPGVDGFAVGLPVTVHPARTSGPLPERLAGRDNLHPDLTYLGSAARDPHTDGGFAERITVRAEQVVPLPDGLDTRRAVLAEPLGVAIHAVHRAGDVTGAHVLVSGCGPVGLLTILAVRAAGAARVSAVDLSPLARERALALGADVALDAAEQLGQDVTVAFEASGAPASLEAILRVVARAAVVVQAGNLPPAPVSVALGPIVSKEIDYRGTYRFVSEIEEAVELLARSELAEGVISHELDLADAGAAFTTAATDPHSSKVVLRLE</sequence>
<dbReference type="InterPro" id="IPR036291">
    <property type="entry name" value="NAD(P)-bd_dom_sf"/>
</dbReference>
<evidence type="ECO:0000256" key="2">
    <source>
        <dbReference type="ARBA" id="ARBA00008072"/>
    </source>
</evidence>
<dbReference type="OrthoDB" id="9797931at2"/>
<dbReference type="Gene3D" id="3.90.180.10">
    <property type="entry name" value="Medium-chain alcohol dehydrogenases, catalytic domain"/>
    <property type="match status" value="1"/>
</dbReference>
<dbReference type="GO" id="GO:0016491">
    <property type="term" value="F:oxidoreductase activity"/>
    <property type="evidence" value="ECO:0007669"/>
    <property type="project" value="UniProtKB-KW"/>
</dbReference>
<evidence type="ECO:0000256" key="4">
    <source>
        <dbReference type="ARBA" id="ARBA00022833"/>
    </source>
</evidence>
<dbReference type="eggNOG" id="COG1063">
    <property type="taxonomic scope" value="Bacteria"/>
</dbReference>
<keyword evidence="5" id="KW-0560">Oxidoreductase</keyword>
<dbReference type="PROSITE" id="PS00059">
    <property type="entry name" value="ADH_ZINC"/>
    <property type="match status" value="1"/>
</dbReference>